<proteinExistence type="predicted"/>
<gene>
    <name evidence="2" type="ORF">B296_00006283</name>
</gene>
<feature type="region of interest" description="Disordered" evidence="1">
    <location>
        <begin position="174"/>
        <end position="254"/>
    </location>
</feature>
<dbReference type="EMBL" id="AMZH03003127">
    <property type="protein sequence ID" value="RRT73321.1"/>
    <property type="molecule type" value="Genomic_DNA"/>
</dbReference>
<evidence type="ECO:0000313" key="3">
    <source>
        <dbReference type="Proteomes" id="UP000287651"/>
    </source>
</evidence>
<protein>
    <submittedName>
        <fullName evidence="2">Uncharacterized protein</fullName>
    </submittedName>
</protein>
<feature type="compositionally biased region" description="Basic and acidic residues" evidence="1">
    <location>
        <begin position="185"/>
        <end position="194"/>
    </location>
</feature>
<feature type="region of interest" description="Disordered" evidence="1">
    <location>
        <begin position="1"/>
        <end position="27"/>
    </location>
</feature>
<feature type="region of interest" description="Disordered" evidence="1">
    <location>
        <begin position="61"/>
        <end position="94"/>
    </location>
</feature>
<sequence length="254" mass="28743">MATNQMSSVLAAKERERGQKLTRQNPVIEDVKRDDRLVLSHGGHKARVVINAEIILEPHQGRPAANRLTLPPSRRSRGPHASNTEGKQAGPGRRNLLEVVAENGGQRAGKDDRDPQATASIGPLMLWPCLASLCSSHRRSPLIQSSDPHRPLVKRATYVIKIFNVINKLLRRCRSGSSSAPGARFSREREQERRRDRRGSRRPRHEDGLRRGREVRGGEERRRRPIAIAERTTSRRRRVHPQRTTSRSVPVADR</sequence>
<comment type="caution">
    <text evidence="2">The sequence shown here is derived from an EMBL/GenBank/DDBJ whole genome shotgun (WGS) entry which is preliminary data.</text>
</comment>
<name>A0A427AAU7_ENSVE</name>
<organism evidence="2 3">
    <name type="scientific">Ensete ventricosum</name>
    <name type="common">Abyssinian banana</name>
    <name type="synonym">Musa ensete</name>
    <dbReference type="NCBI Taxonomy" id="4639"/>
    <lineage>
        <taxon>Eukaryota</taxon>
        <taxon>Viridiplantae</taxon>
        <taxon>Streptophyta</taxon>
        <taxon>Embryophyta</taxon>
        <taxon>Tracheophyta</taxon>
        <taxon>Spermatophyta</taxon>
        <taxon>Magnoliopsida</taxon>
        <taxon>Liliopsida</taxon>
        <taxon>Zingiberales</taxon>
        <taxon>Musaceae</taxon>
        <taxon>Ensete</taxon>
    </lineage>
</organism>
<evidence type="ECO:0000256" key="1">
    <source>
        <dbReference type="SAM" id="MobiDB-lite"/>
    </source>
</evidence>
<dbReference type="AlphaFoldDB" id="A0A427AAU7"/>
<reference evidence="2 3" key="1">
    <citation type="journal article" date="2014" name="Agronomy (Basel)">
        <title>A Draft Genome Sequence for Ensete ventricosum, the Drought-Tolerant Tree Against Hunger.</title>
        <authorList>
            <person name="Harrison J."/>
            <person name="Moore K.A."/>
            <person name="Paszkiewicz K."/>
            <person name="Jones T."/>
            <person name="Grant M."/>
            <person name="Ambacheew D."/>
            <person name="Muzemil S."/>
            <person name="Studholme D.J."/>
        </authorList>
    </citation>
    <scope>NUCLEOTIDE SEQUENCE [LARGE SCALE GENOMIC DNA]</scope>
</reference>
<evidence type="ECO:0000313" key="2">
    <source>
        <dbReference type="EMBL" id="RRT73321.1"/>
    </source>
</evidence>
<accession>A0A427AAU7</accession>
<feature type="compositionally biased region" description="Basic and acidic residues" evidence="1">
    <location>
        <begin position="204"/>
        <end position="222"/>
    </location>
</feature>
<dbReference type="Proteomes" id="UP000287651">
    <property type="component" value="Unassembled WGS sequence"/>
</dbReference>